<name>A0AA39F7K4_9HYME</name>
<evidence type="ECO:0000256" key="4">
    <source>
        <dbReference type="ARBA" id="ARBA00022676"/>
    </source>
</evidence>
<feature type="transmembrane region" description="Helical" evidence="12">
    <location>
        <begin position="56"/>
        <end position="73"/>
    </location>
</feature>
<keyword evidence="7 12" id="KW-0256">Endoplasmic reticulum</keyword>
<dbReference type="EC" id="2.4.1.-" evidence="12"/>
<comment type="pathway">
    <text evidence="2">Protein modification; protein glycosylation.</text>
</comment>
<evidence type="ECO:0000256" key="7">
    <source>
        <dbReference type="ARBA" id="ARBA00022824"/>
    </source>
</evidence>
<proteinExistence type="inferred from homology"/>
<dbReference type="Proteomes" id="UP001168990">
    <property type="component" value="Unassembled WGS sequence"/>
</dbReference>
<evidence type="ECO:0000256" key="6">
    <source>
        <dbReference type="ARBA" id="ARBA00022692"/>
    </source>
</evidence>
<evidence type="ECO:0000256" key="3">
    <source>
        <dbReference type="ARBA" id="ARBA00007063"/>
    </source>
</evidence>
<evidence type="ECO:0000256" key="12">
    <source>
        <dbReference type="RuleBase" id="RU363075"/>
    </source>
</evidence>
<comment type="similarity">
    <text evidence="3 12">Belongs to the glycosyltransferase 22 family.</text>
</comment>
<feature type="transmembrane region" description="Helical" evidence="12">
    <location>
        <begin position="328"/>
        <end position="352"/>
    </location>
</feature>
<dbReference type="AlphaFoldDB" id="A0AA39F7K4"/>
<evidence type="ECO:0000256" key="1">
    <source>
        <dbReference type="ARBA" id="ARBA00004477"/>
    </source>
</evidence>
<evidence type="ECO:0000313" key="14">
    <source>
        <dbReference type="Proteomes" id="UP001168990"/>
    </source>
</evidence>
<evidence type="ECO:0000256" key="11">
    <source>
        <dbReference type="ARBA" id="ARBA00048899"/>
    </source>
</evidence>
<feature type="transmembrane region" description="Helical" evidence="12">
    <location>
        <begin position="139"/>
        <end position="155"/>
    </location>
</feature>
<feature type="transmembrane region" description="Helical" evidence="12">
    <location>
        <begin position="301"/>
        <end position="321"/>
    </location>
</feature>
<feature type="transmembrane region" description="Helical" evidence="12">
    <location>
        <begin position="248"/>
        <end position="267"/>
    </location>
</feature>
<organism evidence="13 14">
    <name type="scientific">Microctonus aethiopoides</name>
    <dbReference type="NCBI Taxonomy" id="144406"/>
    <lineage>
        <taxon>Eukaryota</taxon>
        <taxon>Metazoa</taxon>
        <taxon>Ecdysozoa</taxon>
        <taxon>Arthropoda</taxon>
        <taxon>Hexapoda</taxon>
        <taxon>Insecta</taxon>
        <taxon>Pterygota</taxon>
        <taxon>Neoptera</taxon>
        <taxon>Endopterygota</taxon>
        <taxon>Hymenoptera</taxon>
        <taxon>Apocrita</taxon>
        <taxon>Ichneumonoidea</taxon>
        <taxon>Braconidae</taxon>
        <taxon>Euphorinae</taxon>
        <taxon>Microctonus</taxon>
    </lineage>
</organism>
<dbReference type="PANTHER" id="PTHR22760:SF1">
    <property type="entry name" value="DOL-P-MAN:MAN(7)GLCNAC(2)-PP-DOL ALPHA-1,6-MANNOSYLTRANSFERASE"/>
    <property type="match status" value="1"/>
</dbReference>
<evidence type="ECO:0000256" key="10">
    <source>
        <dbReference type="ARBA" id="ARBA00044721"/>
    </source>
</evidence>
<dbReference type="GO" id="GO:0005789">
    <property type="term" value="C:endoplasmic reticulum membrane"/>
    <property type="evidence" value="ECO:0007669"/>
    <property type="project" value="UniProtKB-SubCell"/>
</dbReference>
<keyword evidence="5" id="KW-0808">Transferase</keyword>
<dbReference type="InterPro" id="IPR005599">
    <property type="entry name" value="GPI_mannosylTrfase"/>
</dbReference>
<evidence type="ECO:0000313" key="13">
    <source>
        <dbReference type="EMBL" id="KAK0164430.1"/>
    </source>
</evidence>
<keyword evidence="8 12" id="KW-1133">Transmembrane helix</keyword>
<dbReference type="GO" id="GO:0006487">
    <property type="term" value="P:protein N-linked glycosylation"/>
    <property type="evidence" value="ECO:0007669"/>
    <property type="project" value="TreeGrafter"/>
</dbReference>
<dbReference type="GO" id="GO:0052917">
    <property type="term" value="F:dol-P-Man:Man(7)GlcNAc(2)-PP-Dol alpha-1,6-mannosyltransferase activity"/>
    <property type="evidence" value="ECO:0007669"/>
    <property type="project" value="UniProtKB-EC"/>
</dbReference>
<comment type="function">
    <text evidence="10">Mannosyltransferase that operates in the biosynthetic pathway of dolichol-linked oligosaccharides, the glycan precursors employed in protein asparagine (N)-glycosylation. The assembly of dolichol-linked oligosaccharides begins on the cytosolic side of the endoplasmic reticulum membrane and finishes in its lumen. The sequential addition of sugars to dolichol pyrophosphate produces dolichol-linked oligosaccharides containing fourteen sugars, including two GlcNAcs, nine mannoses and three glucoses. Once assembled, the oligosaccharide is transferred from the lipid to nascent proteins by oligosaccharyltransferases. In the lumen of the endoplasmic reticulum, adds the eighth mannose residue in an alpha-1,6 linkage onto Man(7)GlcNAc(2)-PP-dolichol to produce Man(8)GlcNAc(2)-PP-dolichol.</text>
</comment>
<dbReference type="PANTHER" id="PTHR22760">
    <property type="entry name" value="GLYCOSYLTRANSFERASE"/>
    <property type="match status" value="1"/>
</dbReference>
<evidence type="ECO:0000256" key="9">
    <source>
        <dbReference type="ARBA" id="ARBA00023136"/>
    </source>
</evidence>
<feature type="transmembrane region" description="Helical" evidence="12">
    <location>
        <begin position="161"/>
        <end position="185"/>
    </location>
</feature>
<comment type="subcellular location">
    <subcellularLocation>
        <location evidence="1 12">Endoplasmic reticulum membrane</location>
        <topology evidence="1 12">Multi-pass membrane protein</topology>
    </subcellularLocation>
</comment>
<evidence type="ECO:0000256" key="8">
    <source>
        <dbReference type="ARBA" id="ARBA00022989"/>
    </source>
</evidence>
<accession>A0AA39F7K4</accession>
<dbReference type="EMBL" id="JAQQBS010001422">
    <property type="protein sequence ID" value="KAK0164430.1"/>
    <property type="molecule type" value="Genomic_DNA"/>
</dbReference>
<comment type="catalytic activity">
    <reaction evidence="11">
        <text>an alpha-D-Man-(1-&gt;2)-alpha-D-Man-(1-&gt;2)-alpha-D-Man-(1-&gt;3)-[alpha-D-Man-(1-&gt;2)-alpha-D-Man-(1-&gt;3)-alpha-D-Man-(1-&gt;6)]-beta-D-Man-(1-&gt;4)-beta-D-GlcNAc-(1-&gt;4)-alpha-D-GlcNAc-diphospho-di-trans,poly-cis-dolichol + a di-trans,poly-cis-dolichyl beta-D-mannosyl phosphate = an alpha-D-Man-(1-&gt;2)-alpha-D-Man-(1-&gt;2)-alpha-D-Man-(1-&gt;3)-[alpha-D-Man-(1-&gt;2)-alpha-D-Man-(1-&gt;3)-[alpha-D-Man-(1-&gt;6)]-alpha-D-Man-(1-&gt;6)]-beta-D-Man-(1-&gt;4)-beta-D-GlcNAc-(1-&gt;4)-alpha-D-GlcNAc-diphospho-di-trans,poly-cis-dolichol + a di-trans,poly-cis-dolichyl phosphate + H(+)</text>
        <dbReference type="Rhea" id="RHEA:29535"/>
        <dbReference type="Rhea" id="RHEA-COMP:19498"/>
        <dbReference type="Rhea" id="RHEA-COMP:19501"/>
        <dbReference type="Rhea" id="RHEA-COMP:19518"/>
        <dbReference type="Rhea" id="RHEA-COMP:19519"/>
        <dbReference type="ChEBI" id="CHEBI:15378"/>
        <dbReference type="ChEBI" id="CHEBI:57683"/>
        <dbReference type="ChEBI" id="CHEBI:58211"/>
        <dbReference type="ChEBI" id="CHEBI:132517"/>
        <dbReference type="ChEBI" id="CHEBI:132519"/>
        <dbReference type="EC" id="2.4.1.260"/>
    </reaction>
    <physiologicalReaction direction="left-to-right" evidence="11">
        <dbReference type="Rhea" id="RHEA:29536"/>
    </physiologicalReaction>
</comment>
<comment type="caution">
    <text evidence="13">The sequence shown here is derived from an EMBL/GenBank/DDBJ whole genome shotgun (WGS) entry which is preliminary data.</text>
</comment>
<keyword evidence="6 12" id="KW-0812">Transmembrane</keyword>
<evidence type="ECO:0000256" key="2">
    <source>
        <dbReference type="ARBA" id="ARBA00004922"/>
    </source>
</evidence>
<feature type="transmembrane region" description="Helical" evidence="12">
    <location>
        <begin position="279"/>
        <end position="295"/>
    </location>
</feature>
<keyword evidence="4 12" id="KW-0328">Glycosyltransferase</keyword>
<protein>
    <recommendedName>
        <fullName evidence="12">Mannosyltransferase</fullName>
        <ecNumber evidence="12">2.4.1.-</ecNumber>
    </recommendedName>
</protein>
<dbReference type="Pfam" id="PF03901">
    <property type="entry name" value="Glyco_transf_22"/>
    <property type="match status" value="1"/>
</dbReference>
<reference evidence="13" key="2">
    <citation type="submission" date="2023-03" db="EMBL/GenBank/DDBJ databases">
        <authorList>
            <person name="Inwood S.N."/>
            <person name="Skelly J.G."/>
            <person name="Guhlin J."/>
            <person name="Harrop T.W.R."/>
            <person name="Goldson S.G."/>
            <person name="Dearden P.K."/>
        </authorList>
    </citation>
    <scope>NUCLEOTIDE SEQUENCE</scope>
    <source>
        <strain evidence="13">Irish</strain>
        <tissue evidence="13">Whole body</tissue>
    </source>
</reference>
<feature type="transmembrane region" description="Helical" evidence="12">
    <location>
        <begin position="197"/>
        <end position="220"/>
    </location>
</feature>
<reference evidence="13" key="1">
    <citation type="journal article" date="2023" name="bioRxiv">
        <title>Scaffold-level genome assemblies of two parasitoid biocontrol wasps reveal the parthenogenesis mechanism and an associated novel virus.</title>
        <authorList>
            <person name="Inwood S."/>
            <person name="Skelly J."/>
            <person name="Guhlin J."/>
            <person name="Harrop T."/>
            <person name="Goldson S."/>
            <person name="Dearden P."/>
        </authorList>
    </citation>
    <scope>NUCLEOTIDE SEQUENCE</scope>
    <source>
        <strain evidence="13">Irish</strain>
        <tissue evidence="13">Whole body</tissue>
    </source>
</reference>
<sequence length="858" mass="99192">MDQLIITVAAIYLLYCPFTKVEESFNLQAMHDILYHGHNLNEYDHHEFPGVVPRSFIGPLIISGLSSPVVTIMKYFNMNKFCAQYTVRALLGLTIIYTLRMYRQSLQKIFGAEFINWSVTIMITQYHFMYYLSRPLPNVMAIPLVLLALCSWMKQNHILFIWSSAAAIIIFRGELALLLGLFLLYDVANQKLSVPRLLKIAVPAGIFFLALTIGIDSIFWRRILWPEGEVLYFNTILNKSSQWGTSPFLWYFYSALPRGLGLSYALVPLGMIWDARVRVFTVPAITFVILFSFLPHKELRFIIYVFPLLNIAAASACQRIWQNRQKSVYHALIALIIIGHLVLNAIFSMFLLCVSSSNYPGGVAITRLHRLERDIKCPIYVHIDTLSAQTGVSRFTQINSTWRYSKEENITYDDPKILQFTHLLVEANSKYSATIKPYLMNYDIIDSVDGFSHITWNYNVLPPIKIRTKPMIFIMRRKKNVYENNTWINVNDCPSEYNNVKHEKVIDEISGNDILKKNIGLKRKKLNVVQNKHTVDSYGIESSASTGLKEQEYHENSHQNDANNLKISEAKLNSHNSQEFIENRVDSVESLDENNINANEKSSFKRTQRAKSFNAMKNNKFDTTKKPAANSVKLPKKAPKIIDENPRIIESATDKKISIQQNLKINNVRNSIRKIIRQFKEFENHIASEENSELKLSQSTNDNIMNPVENIDNDDVPLSTEKNINNKMDQIIFEDYNQEIVNNVKNDLKSIIEQFAELKDELLFDEDDQFHDVAEKLDQRPISETLMYFSDALKNFVQRRKMKHHNKESEVNNNDQSNNETLLLIELDGAYRELSEQRMIKNPTRKTREKKSHVKAAV</sequence>
<keyword evidence="14" id="KW-1185">Reference proteome</keyword>
<evidence type="ECO:0000256" key="5">
    <source>
        <dbReference type="ARBA" id="ARBA00022679"/>
    </source>
</evidence>
<keyword evidence="9 12" id="KW-0472">Membrane</keyword>
<gene>
    <name evidence="13" type="ORF">PV328_003061</name>
</gene>